<dbReference type="InterPro" id="IPR036249">
    <property type="entry name" value="Thioredoxin-like_sf"/>
</dbReference>
<evidence type="ECO:0000259" key="1">
    <source>
        <dbReference type="PROSITE" id="PS51352"/>
    </source>
</evidence>
<accession>A0A1D8TKB3</accession>
<dbReference type="Gene3D" id="3.40.30.10">
    <property type="entry name" value="Glutaredoxin"/>
    <property type="match status" value="1"/>
</dbReference>
<protein>
    <submittedName>
        <fullName evidence="2">Thioredoxin family protein</fullName>
    </submittedName>
</protein>
<dbReference type="PROSITE" id="PS51352">
    <property type="entry name" value="THIOREDOXIN_2"/>
    <property type="match status" value="1"/>
</dbReference>
<dbReference type="InterPro" id="IPR000866">
    <property type="entry name" value="AhpC/TSA"/>
</dbReference>
<organism evidence="2 3">
    <name type="scientific">Moorena producens PAL-8-15-08-1</name>
    <dbReference type="NCBI Taxonomy" id="1458985"/>
    <lineage>
        <taxon>Bacteria</taxon>
        <taxon>Bacillati</taxon>
        <taxon>Cyanobacteriota</taxon>
        <taxon>Cyanophyceae</taxon>
        <taxon>Coleofasciculales</taxon>
        <taxon>Coleofasciculaceae</taxon>
        <taxon>Moorena</taxon>
    </lineage>
</organism>
<gene>
    <name evidence="2" type="ORF">BJP34_00320</name>
</gene>
<evidence type="ECO:0000313" key="3">
    <source>
        <dbReference type="Proteomes" id="UP000177870"/>
    </source>
</evidence>
<reference evidence="3" key="1">
    <citation type="submission" date="2016-10" db="EMBL/GenBank/DDBJ databases">
        <title>Comparative genomics uncovers the prolific and rare metabolic potential of the cyanobacterial genus Moorea.</title>
        <authorList>
            <person name="Leao T."/>
            <person name="Castelao G."/>
            <person name="Korobeynikov A."/>
            <person name="Monroe E.A."/>
            <person name="Podell S."/>
            <person name="Glukhov E."/>
            <person name="Allen E."/>
            <person name="Gerwick W.H."/>
            <person name="Gerwick L."/>
        </authorList>
    </citation>
    <scope>NUCLEOTIDE SEQUENCE [LARGE SCALE GENOMIC DNA]</scope>
    <source>
        <strain evidence="3">PAL-8-15-08-1</strain>
    </source>
</reference>
<sequence length="182" mass="20575">MTIEKIIITIGSYAPDFELPGTDEQVHHLCRYLERFSGVGVIFLGNNCPYVNCYIPRLKQIQDQFEHQGFTLVGINANDVYQYPAESFEEMKQFCQTQQLNFPYLWDPTQDVAHSFGAQKTTEAFLIDHKGIVCYNGSIDDNPQDGDAVQAHYFNSAIASLLTGQEISPQSTKVTGSPIQWR</sequence>
<dbReference type="EMBL" id="CP017599">
    <property type="protein sequence ID" value="AOW98081.1"/>
    <property type="molecule type" value="Genomic_DNA"/>
</dbReference>
<feature type="domain" description="Thioredoxin" evidence="1">
    <location>
        <begin position="8"/>
        <end position="163"/>
    </location>
</feature>
<dbReference type="CDD" id="cd02969">
    <property type="entry name" value="PRX_like1"/>
    <property type="match status" value="1"/>
</dbReference>
<dbReference type="GO" id="GO:0016491">
    <property type="term" value="F:oxidoreductase activity"/>
    <property type="evidence" value="ECO:0007669"/>
    <property type="project" value="InterPro"/>
</dbReference>
<dbReference type="Proteomes" id="UP000177870">
    <property type="component" value="Chromosome"/>
</dbReference>
<dbReference type="KEGG" id="mpro:BJP34_00320"/>
<dbReference type="PANTHER" id="PTHR43640">
    <property type="entry name" value="OS07G0260300 PROTEIN"/>
    <property type="match status" value="1"/>
</dbReference>
<dbReference type="Pfam" id="PF00578">
    <property type="entry name" value="AhpC-TSA"/>
    <property type="match status" value="1"/>
</dbReference>
<name>A0A1D8TKB3_9CYAN</name>
<dbReference type="InterPro" id="IPR013766">
    <property type="entry name" value="Thioredoxin_domain"/>
</dbReference>
<proteinExistence type="predicted"/>
<dbReference type="OrthoDB" id="9809746at2"/>
<evidence type="ECO:0000313" key="2">
    <source>
        <dbReference type="EMBL" id="AOW98081.1"/>
    </source>
</evidence>
<dbReference type="SUPFAM" id="SSF52833">
    <property type="entry name" value="Thioredoxin-like"/>
    <property type="match status" value="1"/>
</dbReference>
<dbReference type="InterPro" id="IPR047262">
    <property type="entry name" value="PRX-like1"/>
</dbReference>
<dbReference type="RefSeq" id="WP_070390604.1">
    <property type="nucleotide sequence ID" value="NZ_CP017599.1"/>
</dbReference>
<dbReference type="AlphaFoldDB" id="A0A1D8TKB3"/>
<dbReference type="GO" id="GO:0016209">
    <property type="term" value="F:antioxidant activity"/>
    <property type="evidence" value="ECO:0007669"/>
    <property type="project" value="InterPro"/>
</dbReference>
<dbReference type="STRING" id="1458985.BJP34_00320"/>
<dbReference type="PANTHER" id="PTHR43640:SF1">
    <property type="entry name" value="THIOREDOXIN-DEPENDENT PEROXIREDOXIN"/>
    <property type="match status" value="1"/>
</dbReference>